<dbReference type="EMBL" id="KZ990993">
    <property type="protein sequence ID" value="RKP23413.1"/>
    <property type="molecule type" value="Genomic_DNA"/>
</dbReference>
<accession>A0A4P9YTT9</accession>
<name>A0A4P9YTT9_9FUNG</name>
<dbReference type="Proteomes" id="UP000278143">
    <property type="component" value="Unassembled WGS sequence"/>
</dbReference>
<evidence type="ECO:0000313" key="2">
    <source>
        <dbReference type="Proteomes" id="UP000278143"/>
    </source>
</evidence>
<proteinExistence type="predicted"/>
<keyword evidence="2" id="KW-1185">Reference proteome</keyword>
<organism evidence="1 2">
    <name type="scientific">Syncephalis pseudoplumigaleata</name>
    <dbReference type="NCBI Taxonomy" id="1712513"/>
    <lineage>
        <taxon>Eukaryota</taxon>
        <taxon>Fungi</taxon>
        <taxon>Fungi incertae sedis</taxon>
        <taxon>Zoopagomycota</taxon>
        <taxon>Zoopagomycotina</taxon>
        <taxon>Zoopagomycetes</taxon>
        <taxon>Zoopagales</taxon>
        <taxon>Piptocephalidaceae</taxon>
        <taxon>Syncephalis</taxon>
    </lineage>
</organism>
<sequence>MSALMSTTTLPDPARALSPLQRVYAEVDAPLHDYVGPADPTALLVTIEGVMARVPLVPATTYGYVHLASSHDLEALVDALPLSVRRIVVLEPSTSPQEKEGMATALARIVRRVAGDVPALRGQVCAKEACTAAHRLVLARRIPQVVRYTQQQQQQTAASIIETVMAQLAQSTTDVDEVAGAQIVRV</sequence>
<gene>
    <name evidence="1" type="ORF">SYNPS1DRAFT_30844</name>
</gene>
<reference evidence="2" key="1">
    <citation type="journal article" date="2018" name="Nat. Microbiol.">
        <title>Leveraging single-cell genomics to expand the fungal tree of life.</title>
        <authorList>
            <person name="Ahrendt S.R."/>
            <person name="Quandt C.A."/>
            <person name="Ciobanu D."/>
            <person name="Clum A."/>
            <person name="Salamov A."/>
            <person name="Andreopoulos B."/>
            <person name="Cheng J.F."/>
            <person name="Woyke T."/>
            <person name="Pelin A."/>
            <person name="Henrissat B."/>
            <person name="Reynolds N.K."/>
            <person name="Benny G.L."/>
            <person name="Smith M.E."/>
            <person name="James T.Y."/>
            <person name="Grigoriev I.V."/>
        </authorList>
    </citation>
    <scope>NUCLEOTIDE SEQUENCE [LARGE SCALE GENOMIC DNA]</scope>
    <source>
        <strain evidence="2">Benny S71-1</strain>
    </source>
</reference>
<dbReference type="AlphaFoldDB" id="A0A4P9YTT9"/>
<evidence type="ECO:0000313" key="1">
    <source>
        <dbReference type="EMBL" id="RKP23413.1"/>
    </source>
</evidence>
<protein>
    <submittedName>
        <fullName evidence="1">Uncharacterized protein</fullName>
    </submittedName>
</protein>
<dbReference type="OrthoDB" id="10569924at2759"/>